<dbReference type="NCBIfam" id="NF011682">
    <property type="entry name" value="PRK15102.1"/>
    <property type="match status" value="1"/>
</dbReference>
<dbReference type="InterPro" id="IPR011887">
    <property type="entry name" value="TorA"/>
</dbReference>
<comment type="PTM">
    <text evidence="12">Exported by the Tat system.</text>
</comment>
<evidence type="ECO:0000256" key="12">
    <source>
        <dbReference type="RuleBase" id="RU368014"/>
    </source>
</evidence>
<comment type="function">
    <text evidence="1 12">Reduces trimethylamine-N-oxide (TMAO) into trimethylamine; an anaerobic reaction coupled to energy-yielding reactions.</text>
</comment>
<feature type="domain" description="Molybdopterin oxidoreductase" evidence="13">
    <location>
        <begin position="87"/>
        <end position="560"/>
    </location>
</feature>
<feature type="domain" description="Molybdopterin oxidoreductase N-terminal" evidence="15">
    <location>
        <begin position="43"/>
        <end position="83"/>
    </location>
</feature>
<protein>
    <recommendedName>
        <fullName evidence="11 12">Trimethylamine-N-oxide reductase</fullName>
        <shortName evidence="12">TMAO reductase</shortName>
        <ecNumber evidence="4 12">1.7.2.3</ecNumber>
    </recommendedName>
</protein>
<evidence type="ECO:0000256" key="11">
    <source>
        <dbReference type="ARBA" id="ARBA00069096"/>
    </source>
</evidence>
<evidence type="ECO:0000259" key="14">
    <source>
        <dbReference type="Pfam" id="PF01568"/>
    </source>
</evidence>
<dbReference type="GO" id="GO:0030151">
    <property type="term" value="F:molybdenum ion binding"/>
    <property type="evidence" value="ECO:0007669"/>
    <property type="project" value="UniProtKB-UniRule"/>
</dbReference>
<feature type="chain" id="PRO_5042670905" description="Trimethylamine-N-oxide reductase" evidence="12">
    <location>
        <begin position="34"/>
        <end position="820"/>
    </location>
</feature>
<dbReference type="Proteomes" id="UP000092741">
    <property type="component" value="Chromosome 1"/>
</dbReference>
<dbReference type="PANTHER" id="PTHR43742:SF4">
    <property type="entry name" value="TRIMETHYLAMINE-N-OXIDE REDUCTASE 1"/>
    <property type="match status" value="1"/>
</dbReference>
<gene>
    <name evidence="12" type="primary">torA</name>
    <name evidence="16" type="ORF">BA890_05655</name>
</gene>
<dbReference type="GO" id="GO:0030288">
    <property type="term" value="C:outer membrane-bounded periplasmic space"/>
    <property type="evidence" value="ECO:0007669"/>
    <property type="project" value="TreeGrafter"/>
</dbReference>
<dbReference type="InterPro" id="IPR050612">
    <property type="entry name" value="Prok_Mopterin_Oxidored"/>
</dbReference>
<keyword evidence="6 12" id="KW-0479">Metal-binding</keyword>
<dbReference type="Gene3D" id="3.40.228.10">
    <property type="entry name" value="Dimethylsulfoxide Reductase, domain 2"/>
    <property type="match status" value="1"/>
</dbReference>
<comment type="catalytic activity">
    <reaction evidence="10 12">
        <text>trimethylamine + 2 Fe(III)-[cytochrome c] + H2O = trimethylamine N-oxide + 2 Fe(II)-[cytochrome c] + 3 H(+)</text>
        <dbReference type="Rhea" id="RHEA:24236"/>
        <dbReference type="Rhea" id="RHEA-COMP:10350"/>
        <dbReference type="Rhea" id="RHEA-COMP:14399"/>
        <dbReference type="ChEBI" id="CHEBI:15377"/>
        <dbReference type="ChEBI" id="CHEBI:15378"/>
        <dbReference type="ChEBI" id="CHEBI:15724"/>
        <dbReference type="ChEBI" id="CHEBI:29033"/>
        <dbReference type="ChEBI" id="CHEBI:29034"/>
        <dbReference type="ChEBI" id="CHEBI:58389"/>
        <dbReference type="EC" id="1.7.2.3"/>
    </reaction>
</comment>
<evidence type="ECO:0000256" key="10">
    <source>
        <dbReference type="ARBA" id="ARBA00049407"/>
    </source>
</evidence>
<reference evidence="16 17" key="1">
    <citation type="submission" date="2016-07" db="EMBL/GenBank/DDBJ databases">
        <title>Developing Vibrio natriegens as a novel, fast-growing host for biotechnology.</title>
        <authorList>
            <person name="Weinstock M.T."/>
            <person name="Hesek E.D."/>
            <person name="Wilson C.M."/>
            <person name="Gibson D.G."/>
        </authorList>
    </citation>
    <scope>NUCLEOTIDE SEQUENCE [LARGE SCALE GENOMIC DNA]</scope>
    <source>
        <strain evidence="16 17">ATCC 14048</strain>
    </source>
</reference>
<dbReference type="GO" id="GO:0050626">
    <property type="term" value="F:trimethylamine-N-oxide reductase (cytochrome c) activity"/>
    <property type="evidence" value="ECO:0007669"/>
    <property type="project" value="UniProtKB-UniRule"/>
</dbReference>
<evidence type="ECO:0000256" key="5">
    <source>
        <dbReference type="ARBA" id="ARBA00022505"/>
    </source>
</evidence>
<evidence type="ECO:0000256" key="6">
    <source>
        <dbReference type="ARBA" id="ARBA00022723"/>
    </source>
</evidence>
<evidence type="ECO:0000256" key="3">
    <source>
        <dbReference type="ARBA" id="ARBA00010312"/>
    </source>
</evidence>
<dbReference type="GO" id="GO:0009061">
    <property type="term" value="P:anaerobic respiration"/>
    <property type="evidence" value="ECO:0007669"/>
    <property type="project" value="TreeGrafter"/>
</dbReference>
<keyword evidence="17" id="KW-1185">Reference proteome</keyword>
<dbReference type="NCBIfam" id="TIGR02164">
    <property type="entry name" value="torA"/>
    <property type="match status" value="1"/>
</dbReference>
<evidence type="ECO:0000256" key="1">
    <source>
        <dbReference type="ARBA" id="ARBA00003013"/>
    </source>
</evidence>
<dbReference type="RefSeq" id="WP_020332961.1">
    <property type="nucleotide sequence ID" value="NZ_ATFJ01000001.1"/>
</dbReference>
<evidence type="ECO:0000256" key="2">
    <source>
        <dbReference type="ARBA" id="ARBA00004418"/>
    </source>
</evidence>
<dbReference type="CDD" id="cd02793">
    <property type="entry name" value="MopB_CT_DMSOR-BSOR-TMAOR"/>
    <property type="match status" value="1"/>
</dbReference>
<dbReference type="Gene3D" id="2.40.40.20">
    <property type="match status" value="1"/>
</dbReference>
<dbReference type="Gene3D" id="3.40.50.740">
    <property type="match status" value="1"/>
</dbReference>
<keyword evidence="9 12" id="KW-0560">Oxidoreductase</keyword>
<dbReference type="PROSITE" id="PS00932">
    <property type="entry name" value="MOLYBDOPTERIN_PROK_3"/>
    <property type="match status" value="1"/>
</dbReference>
<dbReference type="InterPro" id="IPR006655">
    <property type="entry name" value="Mopterin_OxRdtase_prok_CS"/>
</dbReference>
<evidence type="ECO:0000259" key="15">
    <source>
        <dbReference type="Pfam" id="PF18364"/>
    </source>
</evidence>
<evidence type="ECO:0000313" key="16">
    <source>
        <dbReference type="EMBL" id="ANQ12262.1"/>
    </source>
</evidence>
<evidence type="ECO:0000256" key="7">
    <source>
        <dbReference type="ARBA" id="ARBA00022729"/>
    </source>
</evidence>
<dbReference type="PROSITE" id="PS51318">
    <property type="entry name" value="TAT"/>
    <property type="match status" value="1"/>
</dbReference>
<keyword evidence="7 12" id="KW-0732">Signal</keyword>
<dbReference type="SUPFAM" id="SSF53706">
    <property type="entry name" value="Formate dehydrogenase/DMSO reductase, domains 1-3"/>
    <property type="match status" value="1"/>
</dbReference>
<keyword evidence="8 12" id="KW-0574">Periplasm</keyword>
<evidence type="ECO:0000256" key="8">
    <source>
        <dbReference type="ARBA" id="ARBA00022764"/>
    </source>
</evidence>
<keyword evidence="5 12" id="KW-0500">Molybdenum</keyword>
<dbReference type="Gene3D" id="3.90.55.10">
    <property type="entry name" value="Dimethylsulfoxide Reductase, domain 3"/>
    <property type="match status" value="1"/>
</dbReference>
<dbReference type="FunFam" id="3.40.228.10:FF:000003">
    <property type="entry name" value="Biotin sulfoxide reductase 2"/>
    <property type="match status" value="1"/>
</dbReference>
<comment type="subcellular location">
    <subcellularLocation>
        <location evidence="2 12">Periplasm</location>
    </subcellularLocation>
</comment>
<proteinExistence type="inferred from homology"/>
<name>A0AAN1CV76_VIBNA</name>
<dbReference type="SUPFAM" id="SSF50692">
    <property type="entry name" value="ADC-like"/>
    <property type="match status" value="1"/>
</dbReference>
<evidence type="ECO:0000313" key="17">
    <source>
        <dbReference type="Proteomes" id="UP000092741"/>
    </source>
</evidence>
<dbReference type="Pfam" id="PF18364">
    <property type="entry name" value="Molybdopterin_N"/>
    <property type="match status" value="1"/>
</dbReference>
<dbReference type="GO" id="GO:0043546">
    <property type="term" value="F:molybdopterin cofactor binding"/>
    <property type="evidence" value="ECO:0007669"/>
    <property type="project" value="UniProtKB-UniRule"/>
</dbReference>
<comment type="similarity">
    <text evidence="3 12">Belongs to the prokaryotic molybdopterin-containing oxidoreductase family.</text>
</comment>
<dbReference type="InterPro" id="IPR019546">
    <property type="entry name" value="TAT_signal_bac_arc"/>
</dbReference>
<feature type="signal peptide" evidence="12">
    <location>
        <begin position="1"/>
        <end position="33"/>
    </location>
</feature>
<comment type="cofactor">
    <cofactor evidence="12">
        <name>Mo-bis(molybdopterin guanine dinucleotide)</name>
        <dbReference type="ChEBI" id="CHEBI:60539"/>
    </cofactor>
    <text evidence="12">Binds 1 molybdenum-bis(molybdopterin guanine dinucleotide) (Mo-bis-MGD) cofactor per subunit.</text>
</comment>
<dbReference type="KEGG" id="vna:PN96_07695"/>
<dbReference type="InterPro" id="IPR006657">
    <property type="entry name" value="MoPterin_dinucl-bd_dom"/>
</dbReference>
<dbReference type="FunFam" id="2.40.40.20:FF:000009">
    <property type="entry name" value="Biotin sulfoxide reductase 2"/>
    <property type="match status" value="1"/>
</dbReference>
<dbReference type="PANTHER" id="PTHR43742">
    <property type="entry name" value="TRIMETHYLAMINE-N-OXIDE REDUCTASE"/>
    <property type="match status" value="1"/>
</dbReference>
<evidence type="ECO:0000256" key="4">
    <source>
        <dbReference type="ARBA" id="ARBA00011885"/>
    </source>
</evidence>
<organism evidence="16 17">
    <name type="scientific">Vibrio natriegens NBRC 15636 = ATCC 14048 = DSM 759</name>
    <dbReference type="NCBI Taxonomy" id="1219067"/>
    <lineage>
        <taxon>Bacteria</taxon>
        <taxon>Pseudomonadati</taxon>
        <taxon>Pseudomonadota</taxon>
        <taxon>Gammaproteobacteria</taxon>
        <taxon>Vibrionales</taxon>
        <taxon>Vibrionaceae</taxon>
        <taxon>Vibrio</taxon>
    </lineage>
</organism>
<accession>A0AAN1CV76</accession>
<sequence length="820" mass="92539">MAITRRSFLKGVATTSAASVIGPSLLASASAKAAESTGTWKVTGSHWGAFRAHIYAGKVQEIKPLELDKNPTEMLNGIKGIIYSPSRVRYPMVRLDWLKKHKYSADTRGNNRFIRVTWDEALDLFYRELERVQKEYGPWALHAGQTGWNQTGAFNNCTAHMQRAVGMHGNFITKVGDYSTGAGQTIMPYVLGSTEVYAQGTSWSEILENSDNIVLWANDPVKNLQVGWNCETHESFKYLEQLKEKVAKGKINVLSVDPVKNKTQRYLENDHLYINPMTDVAFMLAVAHVLYNEELYDKKFIETYCLGFEEFIQYVQGQTKDKTEKTPEWAAAICGVKADKIREFARMLVNGRTQILMGWCIQRQEHGEQPYWAAAVVAAMVGQIGLPGGGISYGHHYSSIGVPSTGFAGPGGFPRNLDQGMKPKWDNNDFNGYSRTIPVARWIDAILEPGKEINYNGGKVKLPDFKMMVISGCNPWHHHQDRNRMKKAFKKLQTVVTIEFAWTATCRFSDIVLPACTQWERNDIDVYGSYSSRGLVAMHRLVDPLFQSKPDFQIMSELTQRFGRREEYTRGMSEMEWIESLYNDCKKANEGKFEMPEFNEFWEKSVLDFGEGKPWVRHADFRKDPELNPLGTPSGFIEITSRKIGRYGYEHCQEHPMWFEKSERSHGGPGSDKYPFWLQSCHPDKRLHSQMCESEEFRATYAVQGREPVYINPVDAKAKGIKDGDLVRVFNGRGQLLAGAVLTDSYPRGVVRIEEGAWYGPLNEKEGAICTYGDPNTLTQDIGSSELAQATSANTCIVDFEKFTGKVPPVTSFGGPIEVA</sequence>
<dbReference type="InterPro" id="IPR006656">
    <property type="entry name" value="Mopterin_OxRdtase"/>
</dbReference>
<dbReference type="PROSITE" id="PS00490">
    <property type="entry name" value="MOLYBDOPTERIN_PROK_2"/>
    <property type="match status" value="1"/>
</dbReference>
<evidence type="ECO:0000256" key="9">
    <source>
        <dbReference type="ARBA" id="ARBA00023002"/>
    </source>
</evidence>
<dbReference type="AlphaFoldDB" id="A0AAN1CV76"/>
<evidence type="ECO:0000259" key="13">
    <source>
        <dbReference type="Pfam" id="PF00384"/>
    </source>
</evidence>
<dbReference type="GO" id="GO:0009055">
    <property type="term" value="F:electron transfer activity"/>
    <property type="evidence" value="ECO:0007669"/>
    <property type="project" value="TreeGrafter"/>
</dbReference>
<dbReference type="Pfam" id="PF01568">
    <property type="entry name" value="Molydop_binding"/>
    <property type="match status" value="1"/>
</dbReference>
<dbReference type="NCBIfam" id="TIGR01409">
    <property type="entry name" value="TAT_signal_seq"/>
    <property type="match status" value="1"/>
</dbReference>
<dbReference type="InterPro" id="IPR041954">
    <property type="entry name" value="CT_DMSOR/BSOR/TMAOR"/>
</dbReference>
<dbReference type="Pfam" id="PF00384">
    <property type="entry name" value="Molybdopterin"/>
    <property type="match status" value="1"/>
</dbReference>
<dbReference type="GeneID" id="70912674"/>
<dbReference type="InterPro" id="IPR041460">
    <property type="entry name" value="Molybdopterin_N"/>
</dbReference>
<dbReference type="InterPro" id="IPR009010">
    <property type="entry name" value="Asp_de-COase-like_dom_sf"/>
</dbReference>
<dbReference type="InterPro" id="IPR006311">
    <property type="entry name" value="TAT_signal"/>
</dbReference>
<feature type="domain" description="Molybdopterin dinucleotide-binding" evidence="14">
    <location>
        <begin position="676"/>
        <end position="796"/>
    </location>
</feature>
<dbReference type="EMBL" id="CP016345">
    <property type="protein sequence ID" value="ANQ12262.1"/>
    <property type="molecule type" value="Genomic_DNA"/>
</dbReference>
<dbReference type="EC" id="1.7.2.3" evidence="4 12"/>